<gene>
    <name evidence="1" type="primary">106081507</name>
</gene>
<dbReference type="EnsemblMetazoa" id="SCAU009009-RA">
    <property type="protein sequence ID" value="SCAU009009-PA"/>
    <property type="gene ID" value="SCAU009009"/>
</dbReference>
<dbReference type="PANTHER" id="PTHR31649">
    <property type="entry name" value="AGAP009604-PA"/>
    <property type="match status" value="1"/>
</dbReference>
<protein>
    <recommendedName>
        <fullName evidence="3">DUF3421 domain-containing protein</fullName>
    </recommendedName>
</protein>
<dbReference type="PANTHER" id="PTHR31649:SF10">
    <property type="entry name" value="IP19903P-RELATED"/>
    <property type="match status" value="1"/>
</dbReference>
<dbReference type="SMART" id="SM00696">
    <property type="entry name" value="DM9"/>
    <property type="match status" value="4"/>
</dbReference>
<dbReference type="KEGG" id="scac:106081507"/>
<dbReference type="VEuPathDB" id="VectorBase:SCAU009009"/>
<evidence type="ECO:0008006" key="3">
    <source>
        <dbReference type="Google" id="ProtNLM"/>
    </source>
</evidence>
<dbReference type="InterPro" id="IPR006616">
    <property type="entry name" value="DM9_repeat"/>
</dbReference>
<keyword evidence="2" id="KW-1185">Reference proteome</keyword>
<proteinExistence type="predicted"/>
<sequence length="296" mass="32760">MEILDVWAPLTAPRPMSRFAVKLDSSEATETSYVGRCSHDGNKLPATIIPSRGCAIVYWNNLAHVKFDYEFLVGPGYCWTPVSNGTLPTNAVSAGQTKEDGELLYIAKAKHKDKTLLGAVRANQQRFSLWHEDNQIEWDNYEILTRACSDLWLPTDVENLPTGAVLAGHDNDGFATYVARAMHKGIMSPAKFLPQKRAAFIASDGQEVLKTEIEVLVGSNYMWQKPQKKDEVPSNAVFAGRARDGQPLCVGRTYLRGNDIPGLISFERQCIIVPYQGRGLSIISYELLVKQGADGL</sequence>
<dbReference type="AlphaFoldDB" id="A0A1I8PKX5"/>
<dbReference type="Proteomes" id="UP000095300">
    <property type="component" value="Unassembled WGS sequence"/>
</dbReference>
<accession>A0A1I8PKX5</accession>
<evidence type="ECO:0000313" key="2">
    <source>
        <dbReference type="Proteomes" id="UP000095300"/>
    </source>
</evidence>
<dbReference type="STRING" id="35570.A0A1I8PKX5"/>
<organism evidence="1 2">
    <name type="scientific">Stomoxys calcitrans</name>
    <name type="common">Stable fly</name>
    <name type="synonym">Conops calcitrans</name>
    <dbReference type="NCBI Taxonomy" id="35570"/>
    <lineage>
        <taxon>Eukaryota</taxon>
        <taxon>Metazoa</taxon>
        <taxon>Ecdysozoa</taxon>
        <taxon>Arthropoda</taxon>
        <taxon>Hexapoda</taxon>
        <taxon>Insecta</taxon>
        <taxon>Pterygota</taxon>
        <taxon>Neoptera</taxon>
        <taxon>Endopterygota</taxon>
        <taxon>Diptera</taxon>
        <taxon>Brachycera</taxon>
        <taxon>Muscomorpha</taxon>
        <taxon>Muscoidea</taxon>
        <taxon>Muscidae</taxon>
        <taxon>Stomoxys</taxon>
    </lineage>
</organism>
<evidence type="ECO:0000313" key="1">
    <source>
        <dbReference type="EnsemblMetazoa" id="SCAU009009-PA"/>
    </source>
</evidence>
<dbReference type="OrthoDB" id="1925699at2759"/>
<name>A0A1I8PKX5_STOCA</name>
<reference evidence="1" key="1">
    <citation type="submission" date="2020-05" db="UniProtKB">
        <authorList>
            <consortium name="EnsemblMetazoa"/>
        </authorList>
    </citation>
    <scope>IDENTIFICATION</scope>
    <source>
        <strain evidence="1">USDA</strain>
    </source>
</reference>
<dbReference type="Pfam" id="PF11901">
    <property type="entry name" value="DM9"/>
    <property type="match status" value="2"/>
</dbReference>